<evidence type="ECO:0000313" key="2">
    <source>
        <dbReference type="Proteomes" id="UP000189705"/>
    </source>
</evidence>
<feature type="region of interest" description="Disordered" evidence="1">
    <location>
        <begin position="123"/>
        <end position="168"/>
    </location>
</feature>
<accession>A0A3Q0FS01</accession>
<name>A0A3Q0FS01_ALLSI</name>
<dbReference type="KEGG" id="asn:112548464"/>
<sequence>MNLLGPCFPSPQGSHAGEGAGVQSEECGHRQVRGRRGLACLGLSLQSCWLAPGQGDLQAGSRPGRCRGSGAWLGGLWDAAGREGCQPRSALGALPQAQAVTLTVAQAFQVALDLWEAAHAGSRQEQPLRPSCALESSEPGSTRAPAPMGNTPLQHLGEEEEEDDDLDEAFPRSDACSLCSQLHRGGRPRAGRLDTASAGSRDLVCHTAGNELAPPGAPPRRQGQAGGGCQSPCTRAILPCGALGLTRPRQASAPPSRTKCSHPPCA</sequence>
<feature type="region of interest" description="Disordered" evidence="1">
    <location>
        <begin position="1"/>
        <end position="21"/>
    </location>
</feature>
<proteinExistence type="predicted"/>
<dbReference type="InParanoid" id="A0A3Q0FS01"/>
<gene>
    <name evidence="3" type="primary">LOC112548464</name>
</gene>
<dbReference type="AlphaFoldDB" id="A0A3Q0FS01"/>
<feature type="region of interest" description="Disordered" evidence="1">
    <location>
        <begin position="208"/>
        <end position="230"/>
    </location>
</feature>
<feature type="compositionally biased region" description="Acidic residues" evidence="1">
    <location>
        <begin position="158"/>
        <end position="168"/>
    </location>
</feature>
<dbReference type="RefSeq" id="XP_025050109.1">
    <property type="nucleotide sequence ID" value="XM_025194324.1"/>
</dbReference>
<keyword evidence="2" id="KW-1185">Reference proteome</keyword>
<dbReference type="STRING" id="38654.A0A3Q0FS01"/>
<dbReference type="GeneID" id="112548464"/>
<evidence type="ECO:0000256" key="1">
    <source>
        <dbReference type="SAM" id="MobiDB-lite"/>
    </source>
</evidence>
<organism evidence="2 3">
    <name type="scientific">Alligator sinensis</name>
    <name type="common">Chinese alligator</name>
    <dbReference type="NCBI Taxonomy" id="38654"/>
    <lineage>
        <taxon>Eukaryota</taxon>
        <taxon>Metazoa</taxon>
        <taxon>Chordata</taxon>
        <taxon>Craniata</taxon>
        <taxon>Vertebrata</taxon>
        <taxon>Euteleostomi</taxon>
        <taxon>Archelosauria</taxon>
        <taxon>Archosauria</taxon>
        <taxon>Crocodylia</taxon>
        <taxon>Alligatoridae</taxon>
        <taxon>Alligatorinae</taxon>
        <taxon>Alligator</taxon>
    </lineage>
</organism>
<evidence type="ECO:0000313" key="3">
    <source>
        <dbReference type="RefSeq" id="XP_025050109.1"/>
    </source>
</evidence>
<reference evidence="3" key="1">
    <citation type="submission" date="2025-08" db="UniProtKB">
        <authorList>
            <consortium name="RefSeq"/>
        </authorList>
    </citation>
    <scope>IDENTIFICATION</scope>
</reference>
<feature type="region of interest" description="Disordered" evidence="1">
    <location>
        <begin position="246"/>
        <end position="266"/>
    </location>
</feature>
<protein>
    <submittedName>
        <fullName evidence="3">Uncharacterized protein LOC112548464 isoform X1</fullName>
    </submittedName>
</protein>
<dbReference type="Proteomes" id="UP000189705">
    <property type="component" value="Unplaced"/>
</dbReference>